<accession>M2XGD7</accession>
<sequence>MCQEQFLQRRATAASADVTSDDGHDAEVDEEPGNESGEEPENVGTSLVSAQVEAVQDMLSMMAQIQRALSMQAGTEQDVLICRADENESFVLVSDDDTIGGVVECGESDMSIDEDNAEAAKDLDQDGEEEQDLPFHAMMVLTTIYHMQQPLHQGRSVWEEEMGDLRCPYYRADIYPGCVDGYERSNEDYETVETAHTALLSAPQLCASALCSRCFLPDIHLETVRDSAISDPTLVSEDQTSAFVAESGLDTLRIPSHTLTLPAPGSVKPMMDEAGAYVERGANEGMLVLSQKDRSDRVAGFPTHLMLKTLDVDVTAIDCVRDEAKDVAWQQLIPTSAECPLLAPKQILQPGPTYNAFERTIAASMAPARGARKGRPLSAAISPWTDDERRGLKILFQHPNILNPDNDANRDILQRIFAQTFPVKRRKSYAHLYDQYQPRLTISKRTGKPERSQRWFEIDRPNVLNNTPYTQEEIDEFTRVEADLQNAAIALGIPWTAPPAMQITPVGASVAQVTAAGPAAVSERDDDTVREAEAVNEESRESPDQDHPMEDVVPQQQESQEEEQLQNDAMQALVPAIRDTPASITSQRIALYTSSVGTNLSVSIAFDLSSVAQGTSFYEPHTPKQWLPYLHVRHDCVWDGARAAYRASRNKIVSHFTPPVVGIPACAERFLVQQRIYLDDDTEWTLVVLCRVESCKYCAIAV</sequence>
<proteinExistence type="predicted"/>
<reference evidence="2 3" key="2">
    <citation type="journal article" date="2012" name="PLoS Pathog.">
        <title>Diverse lifestyles and strategies of plant pathogenesis encoded in the genomes of eighteen Dothideomycetes fungi.</title>
        <authorList>
            <person name="Ohm R.A."/>
            <person name="Feau N."/>
            <person name="Henrissat B."/>
            <person name="Schoch C.L."/>
            <person name="Horwitz B.A."/>
            <person name="Barry K.W."/>
            <person name="Condon B.J."/>
            <person name="Copeland A.C."/>
            <person name="Dhillon B."/>
            <person name="Glaser F."/>
            <person name="Hesse C.N."/>
            <person name="Kosti I."/>
            <person name="LaButti K."/>
            <person name="Lindquist E.A."/>
            <person name="Lucas S."/>
            <person name="Salamov A.A."/>
            <person name="Bradshaw R.E."/>
            <person name="Ciuffetti L."/>
            <person name="Hamelin R.C."/>
            <person name="Kema G.H.J."/>
            <person name="Lawrence C."/>
            <person name="Scott J.A."/>
            <person name="Spatafora J.W."/>
            <person name="Turgeon B.G."/>
            <person name="de Wit P.J.G.M."/>
            <person name="Zhong S."/>
            <person name="Goodwin S.B."/>
            <person name="Grigoriev I.V."/>
        </authorList>
    </citation>
    <scope>NUCLEOTIDE SEQUENCE [LARGE SCALE GENOMIC DNA]</scope>
    <source>
        <strain evidence="3">NZE10 / CBS 128990</strain>
    </source>
</reference>
<evidence type="ECO:0000256" key="1">
    <source>
        <dbReference type="SAM" id="MobiDB-lite"/>
    </source>
</evidence>
<dbReference type="HOGENOM" id="CLU_392788_0_0_1"/>
<feature type="region of interest" description="Disordered" evidence="1">
    <location>
        <begin position="517"/>
        <end position="566"/>
    </location>
</feature>
<name>M2XGD7_DOTSN</name>
<dbReference type="EMBL" id="KB446548">
    <property type="protein sequence ID" value="EME38136.1"/>
    <property type="molecule type" value="Genomic_DNA"/>
</dbReference>
<evidence type="ECO:0000313" key="3">
    <source>
        <dbReference type="Proteomes" id="UP000016933"/>
    </source>
</evidence>
<organism evidence="2 3">
    <name type="scientific">Dothistroma septosporum (strain NZE10 / CBS 128990)</name>
    <name type="common">Red band needle blight fungus</name>
    <name type="synonym">Mycosphaerella pini</name>
    <dbReference type="NCBI Taxonomy" id="675120"/>
    <lineage>
        <taxon>Eukaryota</taxon>
        <taxon>Fungi</taxon>
        <taxon>Dikarya</taxon>
        <taxon>Ascomycota</taxon>
        <taxon>Pezizomycotina</taxon>
        <taxon>Dothideomycetes</taxon>
        <taxon>Dothideomycetidae</taxon>
        <taxon>Mycosphaerellales</taxon>
        <taxon>Mycosphaerellaceae</taxon>
        <taxon>Dothistroma</taxon>
    </lineage>
</organism>
<protein>
    <submittedName>
        <fullName evidence="2">Uncharacterized protein</fullName>
    </submittedName>
</protein>
<gene>
    <name evidence="2" type="ORF">DOTSEDRAFT_39668</name>
</gene>
<feature type="compositionally biased region" description="Acidic residues" evidence="1">
    <location>
        <begin position="27"/>
        <end position="41"/>
    </location>
</feature>
<feature type="region of interest" description="Disordered" evidence="1">
    <location>
        <begin position="1"/>
        <end position="45"/>
    </location>
</feature>
<dbReference type="Proteomes" id="UP000016933">
    <property type="component" value="Unassembled WGS sequence"/>
</dbReference>
<keyword evidence="3" id="KW-1185">Reference proteome</keyword>
<reference evidence="3" key="1">
    <citation type="journal article" date="2012" name="PLoS Genet.">
        <title>The genomes of the fungal plant pathogens Cladosporium fulvum and Dothistroma septosporum reveal adaptation to different hosts and lifestyles but also signatures of common ancestry.</title>
        <authorList>
            <person name="de Wit P.J.G.M."/>
            <person name="van der Burgt A."/>
            <person name="Oekmen B."/>
            <person name="Stergiopoulos I."/>
            <person name="Abd-Elsalam K.A."/>
            <person name="Aerts A.L."/>
            <person name="Bahkali A.H."/>
            <person name="Beenen H.G."/>
            <person name="Chettri P."/>
            <person name="Cox M.P."/>
            <person name="Datema E."/>
            <person name="de Vries R.P."/>
            <person name="Dhillon B."/>
            <person name="Ganley A.R."/>
            <person name="Griffiths S.A."/>
            <person name="Guo Y."/>
            <person name="Hamelin R.C."/>
            <person name="Henrissat B."/>
            <person name="Kabir M.S."/>
            <person name="Jashni M.K."/>
            <person name="Kema G."/>
            <person name="Klaubauf S."/>
            <person name="Lapidus A."/>
            <person name="Levasseur A."/>
            <person name="Lindquist E."/>
            <person name="Mehrabi R."/>
            <person name="Ohm R.A."/>
            <person name="Owen T.J."/>
            <person name="Salamov A."/>
            <person name="Schwelm A."/>
            <person name="Schijlen E."/>
            <person name="Sun H."/>
            <person name="van den Burg H.A."/>
            <person name="van Ham R.C.H.J."/>
            <person name="Zhang S."/>
            <person name="Goodwin S.B."/>
            <person name="Grigoriev I.V."/>
            <person name="Collemare J."/>
            <person name="Bradshaw R.E."/>
        </authorList>
    </citation>
    <scope>NUCLEOTIDE SEQUENCE [LARGE SCALE GENOMIC DNA]</scope>
    <source>
        <strain evidence="3">NZE10 / CBS 128990</strain>
    </source>
</reference>
<evidence type="ECO:0000313" key="2">
    <source>
        <dbReference type="EMBL" id="EME38136.1"/>
    </source>
</evidence>
<dbReference type="OrthoDB" id="10586592at2759"/>
<dbReference type="AlphaFoldDB" id="M2XGD7"/>
<feature type="compositionally biased region" description="Basic and acidic residues" evidence="1">
    <location>
        <begin position="527"/>
        <end position="550"/>
    </location>
</feature>